<keyword evidence="4" id="KW-0732">Signal</keyword>
<dbReference type="GO" id="GO:0005739">
    <property type="term" value="C:mitochondrion"/>
    <property type="evidence" value="ECO:0007669"/>
    <property type="project" value="TreeGrafter"/>
</dbReference>
<dbReference type="PIRSF" id="PIRSF006487">
    <property type="entry name" value="GcvT"/>
    <property type="match status" value="1"/>
</dbReference>
<evidence type="ECO:0000313" key="7">
    <source>
        <dbReference type="EMBL" id="VAH52092.1"/>
    </source>
</evidence>
<dbReference type="EMBL" id="LT934114">
    <property type="protein sequence ID" value="VAH52092.1"/>
    <property type="molecule type" value="Genomic_DNA"/>
</dbReference>
<dbReference type="FunFam" id="4.10.1250.10:FF:000002">
    <property type="entry name" value="Aminomethyltransferase"/>
    <property type="match status" value="1"/>
</dbReference>
<comment type="similarity">
    <text evidence="1">Belongs to the GcvT family.</text>
</comment>
<dbReference type="Gene3D" id="4.10.1250.10">
    <property type="entry name" value="Aminomethyltransferase fragment"/>
    <property type="match status" value="1"/>
</dbReference>
<dbReference type="InterPro" id="IPR027266">
    <property type="entry name" value="TrmE/GcvT-like"/>
</dbReference>
<protein>
    <recommendedName>
        <fullName evidence="2">Aminomethyltransferase, mitochondrial</fullName>
    </recommendedName>
</protein>
<evidence type="ECO:0000313" key="8">
    <source>
        <dbReference type="Proteomes" id="UP000324705"/>
    </source>
</evidence>
<name>A0A9R1PYE8_TRITD</name>
<proteinExistence type="inferred from homology"/>
<evidence type="ECO:0000256" key="4">
    <source>
        <dbReference type="SAM" id="SignalP"/>
    </source>
</evidence>
<keyword evidence="8" id="KW-1185">Reference proteome</keyword>
<feature type="signal peptide" evidence="4">
    <location>
        <begin position="1"/>
        <end position="16"/>
    </location>
</feature>
<dbReference type="InterPro" id="IPR029043">
    <property type="entry name" value="GcvT/YgfZ_C"/>
</dbReference>
<feature type="domain" description="GCVT N-terminal" evidence="5">
    <location>
        <begin position="48"/>
        <end position="142"/>
    </location>
</feature>
<dbReference type="InterPro" id="IPR028896">
    <property type="entry name" value="GcvT/YgfZ/DmdA"/>
</dbReference>
<gene>
    <name evidence="7" type="ORF">TRITD_2Bv1G224070</name>
</gene>
<feature type="domain" description="Aminomethyltransferase C-terminal" evidence="6">
    <location>
        <begin position="294"/>
        <end position="369"/>
    </location>
</feature>
<dbReference type="SUPFAM" id="SSF103025">
    <property type="entry name" value="Folate-binding domain"/>
    <property type="match status" value="1"/>
</dbReference>
<feature type="binding site" evidence="3">
    <location>
        <position position="204"/>
    </location>
    <ligand>
        <name>substrate</name>
    </ligand>
</feature>
<sequence length="377" mass="40293">MRGLLACATLARRAAAASSTGAASTTAARRHLAGAAEAAEAELKKTALYDFHVAHGGKMVPFAGWSMPIQYKDTIMDSTLNCRANGSLFDVSHMCGLSLQGRQAIPFLESLVVADVAALKDGTGSLTVFTNDKGGAIDDSVVKWHVHDERSLLALQGPLAAPTLQLLTKEDLSKMYFSDFKMIDINGSACFLTRTGYTGEDGFEISVPSENAVDLAKALLEKSEGKVRLTGLGARDSLRLEAGLCLYGNDMEQHITPVEAGLSWAIGKRRRAEGGFLGAEVILKQLKEGPKIRRVGIFSQGPPPRSHSEIVSGTGENIGEVTSGGFSPCLKKNIAMGYVKNGLHKAGTEFKVVVRGKQYDAVVTKMPFVPTKYYKAP</sequence>
<dbReference type="Gene3D" id="2.40.30.110">
    <property type="entry name" value="Aminomethyltransferase beta-barrel domains"/>
    <property type="match status" value="1"/>
</dbReference>
<dbReference type="Pfam" id="PF01571">
    <property type="entry name" value="GCV_T"/>
    <property type="match status" value="2"/>
</dbReference>
<dbReference type="PANTHER" id="PTHR43757">
    <property type="entry name" value="AMINOMETHYLTRANSFERASE"/>
    <property type="match status" value="1"/>
</dbReference>
<dbReference type="Gene3D" id="3.30.1360.120">
    <property type="entry name" value="Probable tRNA modification gtpase trme, domain 1"/>
    <property type="match status" value="2"/>
</dbReference>
<reference evidence="7 8" key="1">
    <citation type="submission" date="2017-09" db="EMBL/GenBank/DDBJ databases">
        <authorList>
            <consortium name="International Durum Wheat Genome Sequencing Consortium (IDWGSC)"/>
            <person name="Milanesi L."/>
        </authorList>
    </citation>
    <scope>NUCLEOTIDE SEQUENCE [LARGE SCALE GENOMIC DNA]</scope>
    <source>
        <strain evidence="8">cv. Svevo</strain>
    </source>
</reference>
<dbReference type="InterPro" id="IPR006222">
    <property type="entry name" value="GCVT_N"/>
</dbReference>
<evidence type="ECO:0000259" key="5">
    <source>
        <dbReference type="Pfam" id="PF01571"/>
    </source>
</evidence>
<evidence type="ECO:0000259" key="6">
    <source>
        <dbReference type="Pfam" id="PF08669"/>
    </source>
</evidence>
<dbReference type="Pfam" id="PF08669">
    <property type="entry name" value="GCV_T_C"/>
    <property type="match status" value="1"/>
</dbReference>
<evidence type="ECO:0000256" key="1">
    <source>
        <dbReference type="ARBA" id="ARBA00008609"/>
    </source>
</evidence>
<dbReference type="FunFam" id="2.40.30.110:FF:000002">
    <property type="entry name" value="Aminomethyltransferase"/>
    <property type="match status" value="1"/>
</dbReference>
<dbReference type="SUPFAM" id="SSF101790">
    <property type="entry name" value="Aminomethyltransferase beta-barrel domain"/>
    <property type="match status" value="1"/>
</dbReference>
<feature type="chain" id="PRO_5040116754" description="Aminomethyltransferase, mitochondrial" evidence="4">
    <location>
        <begin position="17"/>
        <end position="377"/>
    </location>
</feature>
<dbReference type="PANTHER" id="PTHR43757:SF2">
    <property type="entry name" value="AMINOMETHYLTRANSFERASE, MITOCHONDRIAL"/>
    <property type="match status" value="1"/>
</dbReference>
<evidence type="ECO:0000256" key="3">
    <source>
        <dbReference type="PIRSR" id="PIRSR006487-1"/>
    </source>
</evidence>
<feature type="domain" description="GCVT N-terminal" evidence="5">
    <location>
        <begin position="146"/>
        <end position="268"/>
    </location>
</feature>
<dbReference type="Gramene" id="TRITD2Bv1G224070.2">
    <property type="protein sequence ID" value="TRITD2Bv1G224070.2"/>
    <property type="gene ID" value="TRITD2Bv1G224070"/>
</dbReference>
<accession>A0A9R1PYE8</accession>
<evidence type="ECO:0000256" key="2">
    <source>
        <dbReference type="ARBA" id="ARBA00015825"/>
    </source>
</evidence>
<dbReference type="InterPro" id="IPR013977">
    <property type="entry name" value="GcvT_C"/>
</dbReference>
<organism evidence="7 8">
    <name type="scientific">Triticum turgidum subsp. durum</name>
    <name type="common">Durum wheat</name>
    <name type="synonym">Triticum durum</name>
    <dbReference type="NCBI Taxonomy" id="4567"/>
    <lineage>
        <taxon>Eukaryota</taxon>
        <taxon>Viridiplantae</taxon>
        <taxon>Streptophyta</taxon>
        <taxon>Embryophyta</taxon>
        <taxon>Tracheophyta</taxon>
        <taxon>Spermatophyta</taxon>
        <taxon>Magnoliopsida</taxon>
        <taxon>Liliopsida</taxon>
        <taxon>Poales</taxon>
        <taxon>Poaceae</taxon>
        <taxon>BOP clade</taxon>
        <taxon>Pooideae</taxon>
        <taxon>Triticodae</taxon>
        <taxon>Triticeae</taxon>
        <taxon>Triticinae</taxon>
        <taxon>Triticum</taxon>
    </lineage>
</organism>
<dbReference type="AlphaFoldDB" id="A0A9R1PYE8"/>
<dbReference type="Proteomes" id="UP000324705">
    <property type="component" value="Chromosome 2B"/>
</dbReference>